<name>A0ABS8S2E2_DATST</name>
<reference evidence="1 2" key="1">
    <citation type="journal article" date="2021" name="BMC Genomics">
        <title>Datura genome reveals duplications of psychoactive alkaloid biosynthetic genes and high mutation rate following tissue culture.</title>
        <authorList>
            <person name="Rajewski A."/>
            <person name="Carter-House D."/>
            <person name="Stajich J."/>
            <person name="Litt A."/>
        </authorList>
    </citation>
    <scope>NUCLEOTIDE SEQUENCE [LARGE SCALE GENOMIC DNA]</scope>
    <source>
        <strain evidence="1">AR-01</strain>
    </source>
</reference>
<protein>
    <submittedName>
        <fullName evidence="1">Uncharacterized protein</fullName>
    </submittedName>
</protein>
<comment type="caution">
    <text evidence="1">The sequence shown here is derived from an EMBL/GenBank/DDBJ whole genome shotgun (WGS) entry which is preliminary data.</text>
</comment>
<sequence length="68" mass="7455">MAVELCQDPDPTHYCHHEESSKPETRLFISAAIARTPGASSSGLLGNEAWRLQYASALSYEKHDPVLA</sequence>
<accession>A0ABS8S2E2</accession>
<feature type="non-terminal residue" evidence="1">
    <location>
        <position position="68"/>
    </location>
</feature>
<keyword evidence="2" id="KW-1185">Reference proteome</keyword>
<gene>
    <name evidence="1" type="ORF">HAX54_020298</name>
</gene>
<proteinExistence type="predicted"/>
<evidence type="ECO:0000313" key="1">
    <source>
        <dbReference type="EMBL" id="MCD7453258.1"/>
    </source>
</evidence>
<organism evidence="1 2">
    <name type="scientific">Datura stramonium</name>
    <name type="common">Jimsonweed</name>
    <name type="synonym">Common thornapple</name>
    <dbReference type="NCBI Taxonomy" id="4076"/>
    <lineage>
        <taxon>Eukaryota</taxon>
        <taxon>Viridiplantae</taxon>
        <taxon>Streptophyta</taxon>
        <taxon>Embryophyta</taxon>
        <taxon>Tracheophyta</taxon>
        <taxon>Spermatophyta</taxon>
        <taxon>Magnoliopsida</taxon>
        <taxon>eudicotyledons</taxon>
        <taxon>Gunneridae</taxon>
        <taxon>Pentapetalae</taxon>
        <taxon>asterids</taxon>
        <taxon>lamiids</taxon>
        <taxon>Solanales</taxon>
        <taxon>Solanaceae</taxon>
        <taxon>Solanoideae</taxon>
        <taxon>Datureae</taxon>
        <taxon>Datura</taxon>
    </lineage>
</organism>
<dbReference type="Proteomes" id="UP000823775">
    <property type="component" value="Unassembled WGS sequence"/>
</dbReference>
<evidence type="ECO:0000313" key="2">
    <source>
        <dbReference type="Proteomes" id="UP000823775"/>
    </source>
</evidence>
<dbReference type="EMBL" id="JACEIK010000245">
    <property type="protein sequence ID" value="MCD7453258.1"/>
    <property type="molecule type" value="Genomic_DNA"/>
</dbReference>